<reference evidence="1 2" key="1">
    <citation type="journal article" date="2024" name="BMC Biol.">
        <title>Comparative genomics of Ascetosporea gives new insight into the evolutionary basis for animal parasitism in Rhizaria.</title>
        <authorList>
            <person name="Hiltunen Thoren M."/>
            <person name="Onut-Brannstrom I."/>
            <person name="Alfjorden A."/>
            <person name="Peckova H."/>
            <person name="Swords F."/>
            <person name="Hooper C."/>
            <person name="Holzer A.S."/>
            <person name="Bass D."/>
            <person name="Burki F."/>
        </authorList>
    </citation>
    <scope>NUCLEOTIDE SEQUENCE [LARGE SCALE GENOMIC DNA]</scope>
    <source>
        <strain evidence="1">20-A016</strain>
    </source>
</reference>
<proteinExistence type="predicted"/>
<evidence type="ECO:0000313" key="2">
    <source>
        <dbReference type="Proteomes" id="UP001439008"/>
    </source>
</evidence>
<organism evidence="1 2">
    <name type="scientific">Bonamia ostreae</name>
    <dbReference type="NCBI Taxonomy" id="126728"/>
    <lineage>
        <taxon>Eukaryota</taxon>
        <taxon>Sar</taxon>
        <taxon>Rhizaria</taxon>
        <taxon>Endomyxa</taxon>
        <taxon>Ascetosporea</taxon>
        <taxon>Haplosporida</taxon>
        <taxon>Bonamia</taxon>
    </lineage>
</organism>
<protein>
    <submittedName>
        <fullName evidence="1">Uncharacterized protein</fullName>
    </submittedName>
</protein>
<gene>
    <name evidence="1" type="ORF">MHBO_004465</name>
</gene>
<dbReference type="Proteomes" id="UP001439008">
    <property type="component" value="Unassembled WGS sequence"/>
</dbReference>
<comment type="caution">
    <text evidence="1">The sequence shown here is derived from an EMBL/GenBank/DDBJ whole genome shotgun (WGS) entry which is preliminary data.</text>
</comment>
<name>A0ABV2ATW2_9EUKA</name>
<keyword evidence="2" id="KW-1185">Reference proteome</keyword>
<dbReference type="EMBL" id="JBDODL010004082">
    <property type="protein sequence ID" value="MES1922934.1"/>
    <property type="molecule type" value="Genomic_DNA"/>
</dbReference>
<sequence>MLSGIRLLKKYIKLNKSNPEMNKVAITKLKKLAKEIKNPFFGKNIKEITKLMESNLIQNDKNLIKKDFENDDSFGDDLKELEIHRL</sequence>
<accession>A0ABV2ATW2</accession>
<evidence type="ECO:0000313" key="1">
    <source>
        <dbReference type="EMBL" id="MES1922934.1"/>
    </source>
</evidence>